<dbReference type="Proteomes" id="UP001163823">
    <property type="component" value="Chromosome 4"/>
</dbReference>
<evidence type="ECO:0000313" key="2">
    <source>
        <dbReference type="Proteomes" id="UP001163823"/>
    </source>
</evidence>
<dbReference type="CDD" id="cd20071">
    <property type="entry name" value="SET_SMYD"/>
    <property type="match status" value="1"/>
</dbReference>
<evidence type="ECO:0000313" key="1">
    <source>
        <dbReference type="EMBL" id="KAJ7969806.1"/>
    </source>
</evidence>
<protein>
    <submittedName>
        <fullName evidence="1">Protein SET DOMAIN GROUP 41</fullName>
    </submittedName>
</protein>
<accession>A0AAD7PVJ4</accession>
<keyword evidence="2" id="KW-1185">Reference proteome</keyword>
<dbReference type="Gene3D" id="2.170.270.10">
    <property type="entry name" value="SET domain"/>
    <property type="match status" value="2"/>
</dbReference>
<dbReference type="KEGG" id="qsa:O6P43_008092"/>
<reference evidence="1" key="1">
    <citation type="journal article" date="2023" name="Science">
        <title>Elucidation of the pathway for biosynthesis of saponin adjuvants from the soapbark tree.</title>
        <authorList>
            <person name="Reed J."/>
            <person name="Orme A."/>
            <person name="El-Demerdash A."/>
            <person name="Owen C."/>
            <person name="Martin L.B.B."/>
            <person name="Misra R.C."/>
            <person name="Kikuchi S."/>
            <person name="Rejzek M."/>
            <person name="Martin A.C."/>
            <person name="Harkess A."/>
            <person name="Leebens-Mack J."/>
            <person name="Louveau T."/>
            <person name="Stephenson M.J."/>
            <person name="Osbourn A."/>
        </authorList>
    </citation>
    <scope>NUCLEOTIDE SEQUENCE</scope>
    <source>
        <strain evidence="1">S10</strain>
    </source>
</reference>
<dbReference type="InterPro" id="IPR046341">
    <property type="entry name" value="SET_dom_sf"/>
</dbReference>
<dbReference type="EMBL" id="JARAOO010000004">
    <property type="protein sequence ID" value="KAJ7969806.1"/>
    <property type="molecule type" value="Genomic_DNA"/>
</dbReference>
<dbReference type="Gene3D" id="1.10.220.160">
    <property type="match status" value="1"/>
</dbReference>
<sequence>MEMEMEMEMRAMEDIDIGQDITPPIQPLSFSLHDSLLHSHCSACFSPLPSPPNHFPPLLSTFSYTSHQVPTLFYCSHQCSFSDSSLHVSSAEYNLLRLLESHPSDISFLGDDTSDLRAALRFLQSHQAAWQSGRTDRIAGLLTNRDKVMTLENSDDDFFAKIRFGSRVIAAARKMRDGGKVVSWDVNDDTVMEEEEAALCLVLTNAVEVQDNTGRTLGIAVYYPTFCWINHSCSPNGCYRFSLSSPRSTPSSASEVNLRLVPSCHAGETRESGLIFSNIELAKEEKQGYGPTVIVRSTKRIRKGEEVTVAYTDLLQPKAMRQLELWSRYHFICCCRRCVVSPLTYVDHVLQLLTLQEVSAASDLELSSLSSNYMLYRDRVAKRLTHYIDEIISEYLSVGDPESSCEKLESMLTQGLDEKLEGNEGQSCLTFRLHPLHHLSLNAYTILASAYKVRVSKLLSLYIGSAKYQLEASNMRRTSAAYSLLLAGATHHLFHSESSLITSVANFWTSAGVSLLTIATSSGWSEHLSCDLAVTNLSSVANFKCSVCSLMERLKTSSSNYVDFEDVTSKFLDCVANSTPKVWRFLVSGCHFLRLFKDPIDFNWLRTTENSSMWDFQTHCSSSNMGSYYDDEESSVGSGALGSTEHQRVQISQLGAHCLVYGGYLASICYGHPSDLICHVQNILDQIMNEVSYVVLKKHTDK</sequence>
<dbReference type="PANTHER" id="PTHR47780:SF1">
    <property type="entry name" value="PROTEIN SET DOMAIN GROUP 41"/>
    <property type="match status" value="1"/>
</dbReference>
<gene>
    <name evidence="1" type="ORF">O6P43_008092</name>
</gene>
<dbReference type="PANTHER" id="PTHR47780">
    <property type="entry name" value="PROTEIN SET DOMAIN GROUP 41"/>
    <property type="match status" value="1"/>
</dbReference>
<name>A0AAD7PVJ4_QUISA</name>
<comment type="caution">
    <text evidence="1">The sequence shown here is derived from an EMBL/GenBank/DDBJ whole genome shotgun (WGS) entry which is preliminary data.</text>
</comment>
<dbReference type="AlphaFoldDB" id="A0AAD7PVJ4"/>
<dbReference type="SUPFAM" id="SSF82199">
    <property type="entry name" value="SET domain"/>
    <property type="match status" value="1"/>
</dbReference>
<organism evidence="1 2">
    <name type="scientific">Quillaja saponaria</name>
    <name type="common">Soap bark tree</name>
    <dbReference type="NCBI Taxonomy" id="32244"/>
    <lineage>
        <taxon>Eukaryota</taxon>
        <taxon>Viridiplantae</taxon>
        <taxon>Streptophyta</taxon>
        <taxon>Embryophyta</taxon>
        <taxon>Tracheophyta</taxon>
        <taxon>Spermatophyta</taxon>
        <taxon>Magnoliopsida</taxon>
        <taxon>eudicotyledons</taxon>
        <taxon>Gunneridae</taxon>
        <taxon>Pentapetalae</taxon>
        <taxon>rosids</taxon>
        <taxon>fabids</taxon>
        <taxon>Fabales</taxon>
        <taxon>Quillajaceae</taxon>
        <taxon>Quillaja</taxon>
    </lineage>
</organism>
<proteinExistence type="predicted"/>
<dbReference type="Gene3D" id="6.10.140.2220">
    <property type="match status" value="1"/>
</dbReference>